<name>A0ACD3AYX9_9AGAR</name>
<gene>
    <name evidence="1" type="ORF">BDN72DRAFT_838738</name>
</gene>
<dbReference type="EMBL" id="ML208311">
    <property type="protein sequence ID" value="TFK70529.1"/>
    <property type="molecule type" value="Genomic_DNA"/>
</dbReference>
<reference evidence="1 2" key="1">
    <citation type="journal article" date="2019" name="Nat. Ecol. Evol.">
        <title>Megaphylogeny resolves global patterns of mushroom evolution.</title>
        <authorList>
            <person name="Varga T."/>
            <person name="Krizsan K."/>
            <person name="Foldi C."/>
            <person name="Dima B."/>
            <person name="Sanchez-Garcia M."/>
            <person name="Sanchez-Ramirez S."/>
            <person name="Szollosi G.J."/>
            <person name="Szarkandi J.G."/>
            <person name="Papp V."/>
            <person name="Albert L."/>
            <person name="Andreopoulos W."/>
            <person name="Angelini C."/>
            <person name="Antonin V."/>
            <person name="Barry K.W."/>
            <person name="Bougher N.L."/>
            <person name="Buchanan P."/>
            <person name="Buyck B."/>
            <person name="Bense V."/>
            <person name="Catcheside P."/>
            <person name="Chovatia M."/>
            <person name="Cooper J."/>
            <person name="Damon W."/>
            <person name="Desjardin D."/>
            <person name="Finy P."/>
            <person name="Geml J."/>
            <person name="Haridas S."/>
            <person name="Hughes K."/>
            <person name="Justo A."/>
            <person name="Karasinski D."/>
            <person name="Kautmanova I."/>
            <person name="Kiss B."/>
            <person name="Kocsube S."/>
            <person name="Kotiranta H."/>
            <person name="LaButti K.M."/>
            <person name="Lechner B.E."/>
            <person name="Liimatainen K."/>
            <person name="Lipzen A."/>
            <person name="Lukacs Z."/>
            <person name="Mihaltcheva S."/>
            <person name="Morgado L.N."/>
            <person name="Niskanen T."/>
            <person name="Noordeloos M.E."/>
            <person name="Ohm R.A."/>
            <person name="Ortiz-Santana B."/>
            <person name="Ovrebo C."/>
            <person name="Racz N."/>
            <person name="Riley R."/>
            <person name="Savchenko A."/>
            <person name="Shiryaev A."/>
            <person name="Soop K."/>
            <person name="Spirin V."/>
            <person name="Szebenyi C."/>
            <person name="Tomsovsky M."/>
            <person name="Tulloss R.E."/>
            <person name="Uehling J."/>
            <person name="Grigoriev I.V."/>
            <person name="Vagvolgyi C."/>
            <person name="Papp T."/>
            <person name="Martin F.M."/>
            <person name="Miettinen O."/>
            <person name="Hibbett D.S."/>
            <person name="Nagy L.G."/>
        </authorList>
    </citation>
    <scope>NUCLEOTIDE SEQUENCE [LARGE SCALE GENOMIC DNA]</scope>
    <source>
        <strain evidence="1 2">NL-1719</strain>
    </source>
</reference>
<dbReference type="Proteomes" id="UP000308600">
    <property type="component" value="Unassembled WGS sequence"/>
</dbReference>
<organism evidence="1 2">
    <name type="scientific">Pluteus cervinus</name>
    <dbReference type="NCBI Taxonomy" id="181527"/>
    <lineage>
        <taxon>Eukaryota</taxon>
        <taxon>Fungi</taxon>
        <taxon>Dikarya</taxon>
        <taxon>Basidiomycota</taxon>
        <taxon>Agaricomycotina</taxon>
        <taxon>Agaricomycetes</taxon>
        <taxon>Agaricomycetidae</taxon>
        <taxon>Agaricales</taxon>
        <taxon>Pluteineae</taxon>
        <taxon>Pluteaceae</taxon>
        <taxon>Pluteus</taxon>
    </lineage>
</organism>
<accession>A0ACD3AYX9</accession>
<keyword evidence="2" id="KW-1185">Reference proteome</keyword>
<sequence>MPRILPNLLLVIAAHLQLSQALPAGTPPAAASSTVDLPTVRLDNATVYGWNAVTVNEFLGIPYALPPSGDRRLRLPQPNDPYTTDFAAWYFGASCPQQDSTAPSAPAAAVPGLPSSNATGQAAADDEDCLNLNIVVPADAKPGSNLPVVIWIYGGSFQSGSASFYDGKLIVDRSIQMGEPVIYVGINYRLSALGFLASKEVKAAGVGNLGLQDQRQAFRWVQKYIGAFGGDPKKVTIWGESAGAVSVGFHLVANNGNNEGLFRAGFMQSGSPVPVGDITNGQQYYDFMVAQTGCSSASDTLECLRGVPYAAFKAALDQSPGIYAYQSLSLAWRPRVDGIFITDVPQKLVQAGKVANVPIITGDCDDEGTVFALSTFNITTDAQFKAYVKQYFFPTASSSDLDRLLWYYPNDLRAGSPYDTGFLGGLTQQYKRIASFMGDVAFQAPRRFLLQQRSQKQNSWSYLSKRFKSTPAYGSWHGSDLVNSWAGELLDYLVNFANNLDPNGKTQVPWPKYNNWSPLLLTFLDGPLPVTVTRDDYRDDAMDYLTDVSLRNPW</sequence>
<proteinExistence type="predicted"/>
<protein>
    <submittedName>
        <fullName evidence="1">Carotenoid ester lipase</fullName>
    </submittedName>
</protein>
<evidence type="ECO:0000313" key="2">
    <source>
        <dbReference type="Proteomes" id="UP000308600"/>
    </source>
</evidence>
<evidence type="ECO:0000313" key="1">
    <source>
        <dbReference type="EMBL" id="TFK70529.1"/>
    </source>
</evidence>